<name>A0A0D0E6I3_9AGAM</name>
<dbReference type="OrthoDB" id="448446at2759"/>
<protein>
    <recommendedName>
        <fullName evidence="9">rRNA biogenesis protein RRP36</fullName>
    </recommendedName>
</protein>
<dbReference type="STRING" id="930991.A0A0D0E6I3"/>
<keyword evidence="5 10" id="KW-0175">Coiled coil</keyword>
<feature type="region of interest" description="Disordered" evidence="11">
    <location>
        <begin position="1"/>
        <end position="136"/>
    </location>
</feature>
<feature type="region of interest" description="Disordered" evidence="11">
    <location>
        <begin position="362"/>
        <end position="418"/>
    </location>
</feature>
<feature type="compositionally biased region" description="Low complexity" evidence="11">
    <location>
        <begin position="21"/>
        <end position="32"/>
    </location>
</feature>
<feature type="compositionally biased region" description="Acidic residues" evidence="11">
    <location>
        <begin position="93"/>
        <end position="102"/>
    </location>
</feature>
<evidence type="ECO:0000256" key="6">
    <source>
        <dbReference type="ARBA" id="ARBA00023242"/>
    </source>
</evidence>
<feature type="compositionally biased region" description="Polar residues" evidence="11">
    <location>
        <begin position="51"/>
        <end position="60"/>
    </location>
</feature>
<evidence type="ECO:0000313" key="12">
    <source>
        <dbReference type="EMBL" id="KIK93335.1"/>
    </source>
</evidence>
<evidence type="ECO:0000256" key="3">
    <source>
        <dbReference type="ARBA" id="ARBA00022517"/>
    </source>
</evidence>
<evidence type="ECO:0000256" key="5">
    <source>
        <dbReference type="ARBA" id="ARBA00023054"/>
    </source>
</evidence>
<comment type="function">
    <text evidence="8 9">Component of the 90S pre-ribosome involved in the maturation of rRNAs. Required for early cleavages of the pre-RNAs in the 40S ribosomal subunit maturation pathway.</text>
</comment>
<dbReference type="GO" id="GO:0005730">
    <property type="term" value="C:nucleolus"/>
    <property type="evidence" value="ECO:0007669"/>
    <property type="project" value="UniProtKB-SubCell"/>
</dbReference>
<evidence type="ECO:0000256" key="11">
    <source>
        <dbReference type="SAM" id="MobiDB-lite"/>
    </source>
</evidence>
<feature type="compositionally biased region" description="Basic residues" evidence="11">
    <location>
        <begin position="1"/>
        <end position="12"/>
    </location>
</feature>
<organism evidence="12 13">
    <name type="scientific">Paxillus rubicundulus Ve08.2h10</name>
    <dbReference type="NCBI Taxonomy" id="930991"/>
    <lineage>
        <taxon>Eukaryota</taxon>
        <taxon>Fungi</taxon>
        <taxon>Dikarya</taxon>
        <taxon>Basidiomycota</taxon>
        <taxon>Agaricomycotina</taxon>
        <taxon>Agaricomycetes</taxon>
        <taxon>Agaricomycetidae</taxon>
        <taxon>Boletales</taxon>
        <taxon>Paxilineae</taxon>
        <taxon>Paxillaceae</taxon>
        <taxon>Paxillus</taxon>
    </lineage>
</organism>
<feature type="coiled-coil region" evidence="10">
    <location>
        <begin position="259"/>
        <end position="315"/>
    </location>
</feature>
<evidence type="ECO:0000256" key="10">
    <source>
        <dbReference type="SAM" id="Coils"/>
    </source>
</evidence>
<reference evidence="12 13" key="1">
    <citation type="submission" date="2014-04" db="EMBL/GenBank/DDBJ databases">
        <authorList>
            <consortium name="DOE Joint Genome Institute"/>
            <person name="Kuo A."/>
            <person name="Kohler A."/>
            <person name="Jargeat P."/>
            <person name="Nagy L.G."/>
            <person name="Floudas D."/>
            <person name="Copeland A."/>
            <person name="Barry K.W."/>
            <person name="Cichocki N."/>
            <person name="Veneault-Fourrey C."/>
            <person name="LaButti K."/>
            <person name="Lindquist E.A."/>
            <person name="Lipzen A."/>
            <person name="Lundell T."/>
            <person name="Morin E."/>
            <person name="Murat C."/>
            <person name="Sun H."/>
            <person name="Tunlid A."/>
            <person name="Henrissat B."/>
            <person name="Grigoriev I.V."/>
            <person name="Hibbett D.S."/>
            <person name="Martin F."/>
            <person name="Nordberg H.P."/>
            <person name="Cantor M.N."/>
            <person name="Hua S.X."/>
        </authorList>
    </citation>
    <scope>NUCLEOTIDE SEQUENCE [LARGE SCALE GENOMIC DNA]</scope>
    <source>
        <strain evidence="12 13">Ve08.2h10</strain>
    </source>
</reference>
<evidence type="ECO:0000256" key="2">
    <source>
        <dbReference type="ARBA" id="ARBA00009418"/>
    </source>
</evidence>
<keyword evidence="7 9" id="KW-0687">Ribonucleoprotein</keyword>
<accession>A0A0D0E6I3</accession>
<dbReference type="Pfam" id="PF06102">
    <property type="entry name" value="RRP36"/>
    <property type="match status" value="1"/>
</dbReference>
<keyword evidence="13" id="KW-1185">Reference proteome</keyword>
<feature type="compositionally biased region" description="Basic and acidic residues" evidence="11">
    <location>
        <begin position="187"/>
        <end position="204"/>
    </location>
</feature>
<keyword evidence="3 9" id="KW-0690">Ribosome biogenesis</keyword>
<keyword evidence="6 9" id="KW-0539">Nucleus</keyword>
<comment type="subunit">
    <text evidence="9">Associates with 90S and pre-40S pre-ribosomal particles.</text>
</comment>
<keyword evidence="4 9" id="KW-0698">rRNA processing</keyword>
<dbReference type="PANTHER" id="PTHR21738">
    <property type="entry name" value="RIBOSOMAL RNA PROCESSING PROTEIN 36 HOMOLOG"/>
    <property type="match status" value="1"/>
</dbReference>
<feature type="compositionally biased region" description="Basic residues" evidence="11">
    <location>
        <begin position="375"/>
        <end position="388"/>
    </location>
</feature>
<evidence type="ECO:0000256" key="9">
    <source>
        <dbReference type="RuleBase" id="RU368027"/>
    </source>
</evidence>
<evidence type="ECO:0000313" key="13">
    <source>
        <dbReference type="Proteomes" id="UP000054538"/>
    </source>
</evidence>
<evidence type="ECO:0000256" key="4">
    <source>
        <dbReference type="ARBA" id="ARBA00022552"/>
    </source>
</evidence>
<dbReference type="Proteomes" id="UP000054538">
    <property type="component" value="Unassembled WGS sequence"/>
</dbReference>
<reference evidence="13" key="2">
    <citation type="submission" date="2015-01" db="EMBL/GenBank/DDBJ databases">
        <title>Evolutionary Origins and Diversification of the Mycorrhizal Mutualists.</title>
        <authorList>
            <consortium name="DOE Joint Genome Institute"/>
            <consortium name="Mycorrhizal Genomics Consortium"/>
            <person name="Kohler A."/>
            <person name="Kuo A."/>
            <person name="Nagy L.G."/>
            <person name="Floudas D."/>
            <person name="Copeland A."/>
            <person name="Barry K.W."/>
            <person name="Cichocki N."/>
            <person name="Veneault-Fourrey C."/>
            <person name="LaButti K."/>
            <person name="Lindquist E.A."/>
            <person name="Lipzen A."/>
            <person name="Lundell T."/>
            <person name="Morin E."/>
            <person name="Murat C."/>
            <person name="Riley R."/>
            <person name="Ohm R."/>
            <person name="Sun H."/>
            <person name="Tunlid A."/>
            <person name="Henrissat B."/>
            <person name="Grigoriev I.V."/>
            <person name="Hibbett D.S."/>
            <person name="Martin F."/>
        </authorList>
    </citation>
    <scope>NUCLEOTIDE SEQUENCE [LARGE SCALE GENOMIC DNA]</scope>
    <source>
        <strain evidence="13">Ve08.2h10</strain>
    </source>
</reference>
<dbReference type="AlphaFoldDB" id="A0A0D0E6I3"/>
<evidence type="ECO:0000256" key="8">
    <source>
        <dbReference type="ARBA" id="ARBA00025053"/>
    </source>
</evidence>
<dbReference type="InParanoid" id="A0A0D0E6I3"/>
<gene>
    <name evidence="12" type="ORF">PAXRUDRAFT_829070</name>
</gene>
<evidence type="ECO:0000256" key="1">
    <source>
        <dbReference type="ARBA" id="ARBA00004604"/>
    </source>
</evidence>
<dbReference type="PANTHER" id="PTHR21738:SF0">
    <property type="entry name" value="RIBOSOMAL RNA PROCESSING PROTEIN 36 HOMOLOG"/>
    <property type="match status" value="1"/>
</dbReference>
<dbReference type="GO" id="GO:0000462">
    <property type="term" value="P:maturation of SSU-rRNA from tricistronic rRNA transcript (SSU-rRNA, 5.8S rRNA, LSU-rRNA)"/>
    <property type="evidence" value="ECO:0007669"/>
    <property type="project" value="TreeGrafter"/>
</dbReference>
<comment type="subcellular location">
    <subcellularLocation>
        <location evidence="1 9">Nucleus</location>
        <location evidence="1 9">Nucleolus</location>
    </subcellularLocation>
</comment>
<feature type="region of interest" description="Disordered" evidence="11">
    <location>
        <begin position="155"/>
        <end position="222"/>
    </location>
</feature>
<evidence type="ECO:0000256" key="7">
    <source>
        <dbReference type="ARBA" id="ARBA00023274"/>
    </source>
</evidence>
<dbReference type="EMBL" id="KN825193">
    <property type="protein sequence ID" value="KIK93335.1"/>
    <property type="molecule type" value="Genomic_DNA"/>
</dbReference>
<dbReference type="GO" id="GO:0030686">
    <property type="term" value="C:90S preribosome"/>
    <property type="evidence" value="ECO:0007669"/>
    <property type="project" value="TreeGrafter"/>
</dbReference>
<sequence>MPRRSRPAHRPPPKSTLAAFQPQSKPQLSKSQVAKQARPKAVHFLSESEAEGSTSISVSNDESDAGHTGFDSQGDSEKEDDADADAPRVAQWIDDEESDGEDTAWPGFHSEESDDDGEIDKEVGPSRTLRSLEDDLSTLPLGVLRDAQRSLALAQALSDSGSDEEKSENYDGNSEDDETCPPLTKGKGKERPDPITKPKIDLAKRTNKHAPVEVTSKRPVGRHRIVVEDKTPKPRDPRFLQATGGYDPLKFKQQYGFLSDLHSSELKTLRENLKRARKLLVSTPSNLRAEREEEVKRLELAVKRAESAVNRDTRERIDAEALQSAKHAEKEKRNHGKSDWWMKRSEKRELLTKARFDAIASVGGKQAVKKAIEKKQKKVNQKEKKSRPFARGASGWAGGKRSAGSLDAERGTKRRRLG</sequence>
<proteinExistence type="inferred from homology"/>
<comment type="similarity">
    <text evidence="2 9">Belongs to the RRP36 family.</text>
</comment>
<dbReference type="HOGENOM" id="CLU_048802_1_0_1"/>
<dbReference type="InterPro" id="IPR009292">
    <property type="entry name" value="RRP36"/>
</dbReference>